<dbReference type="InterPro" id="IPR007420">
    <property type="entry name" value="DUF465"/>
</dbReference>
<proteinExistence type="predicted"/>
<keyword evidence="1" id="KW-0175">Coiled coil</keyword>
<sequence length="91" mass="10346">MWALDGITAPLWDLGGGYMKHQIVSPRTVTAIGTEQRLSLAEARHRELDSRLRQLGRRAFLTPGERMEAAQLKKHKLAAKDEIEALRRRLS</sequence>
<comment type="caution">
    <text evidence="2">The sequence shown here is derived from an EMBL/GenBank/DDBJ whole genome shotgun (WGS) entry which is preliminary data.</text>
</comment>
<reference evidence="2 3" key="1">
    <citation type="submission" date="2014-02" db="EMBL/GenBank/DDBJ databases">
        <title>The small core and large imbalanced accessory genome model reveals a collaborative survival strategy of Sorangium cellulosum strains in nature.</title>
        <authorList>
            <person name="Han K."/>
            <person name="Peng R."/>
            <person name="Blom J."/>
            <person name="Li Y.-Z."/>
        </authorList>
    </citation>
    <scope>NUCLEOTIDE SEQUENCE [LARGE SCALE GENOMIC DNA]</scope>
    <source>
        <strain evidence="2 3">So0157-25</strain>
    </source>
</reference>
<evidence type="ECO:0000313" key="2">
    <source>
        <dbReference type="EMBL" id="KYF55904.1"/>
    </source>
</evidence>
<dbReference type="Pfam" id="PF04325">
    <property type="entry name" value="DUF465"/>
    <property type="match status" value="1"/>
</dbReference>
<protein>
    <recommendedName>
        <fullName evidence="4">Valyl-tRNA synthetase tRNA-binding arm domain-containing protein</fullName>
    </recommendedName>
</protein>
<dbReference type="Proteomes" id="UP000075420">
    <property type="component" value="Unassembled WGS sequence"/>
</dbReference>
<dbReference type="EMBL" id="JELY01001402">
    <property type="protein sequence ID" value="KYF55904.1"/>
    <property type="molecule type" value="Genomic_DNA"/>
</dbReference>
<evidence type="ECO:0000256" key="1">
    <source>
        <dbReference type="SAM" id="Coils"/>
    </source>
</evidence>
<gene>
    <name evidence="2" type="ORF">BE08_38710</name>
</gene>
<dbReference type="InterPro" id="IPR038444">
    <property type="entry name" value="DUF465_sf"/>
</dbReference>
<organism evidence="2 3">
    <name type="scientific">Sorangium cellulosum</name>
    <name type="common">Polyangium cellulosum</name>
    <dbReference type="NCBI Taxonomy" id="56"/>
    <lineage>
        <taxon>Bacteria</taxon>
        <taxon>Pseudomonadati</taxon>
        <taxon>Myxococcota</taxon>
        <taxon>Polyangia</taxon>
        <taxon>Polyangiales</taxon>
        <taxon>Polyangiaceae</taxon>
        <taxon>Sorangium</taxon>
    </lineage>
</organism>
<dbReference type="AlphaFoldDB" id="A0A150PJN3"/>
<feature type="coiled-coil region" evidence="1">
    <location>
        <begin position="38"/>
        <end position="89"/>
    </location>
</feature>
<evidence type="ECO:0000313" key="3">
    <source>
        <dbReference type="Proteomes" id="UP000075420"/>
    </source>
</evidence>
<dbReference type="Gene3D" id="6.10.280.50">
    <property type="match status" value="1"/>
</dbReference>
<name>A0A150PJN3_SORCE</name>
<evidence type="ECO:0008006" key="4">
    <source>
        <dbReference type="Google" id="ProtNLM"/>
    </source>
</evidence>
<accession>A0A150PJN3</accession>